<accession>A0ABW1DGI6</accession>
<comment type="caution">
    <text evidence="3">The sequence shown here is derived from an EMBL/GenBank/DDBJ whole genome shotgun (WGS) entry which is preliminary data.</text>
</comment>
<dbReference type="InterPro" id="IPR050491">
    <property type="entry name" value="AmpC-like"/>
</dbReference>
<proteinExistence type="predicted"/>
<keyword evidence="4" id="KW-1185">Reference proteome</keyword>
<evidence type="ECO:0000256" key="1">
    <source>
        <dbReference type="SAM" id="SignalP"/>
    </source>
</evidence>
<dbReference type="RefSeq" id="WP_379525345.1">
    <property type="nucleotide sequence ID" value="NZ_JBHSPA010000136.1"/>
</dbReference>
<gene>
    <name evidence="3" type="ORF">ACFPZ3_70020</name>
</gene>
<dbReference type="InterPro" id="IPR001466">
    <property type="entry name" value="Beta-lactam-related"/>
</dbReference>
<dbReference type="InterPro" id="IPR012338">
    <property type="entry name" value="Beta-lactam/transpept-like"/>
</dbReference>
<evidence type="ECO:0000259" key="2">
    <source>
        <dbReference type="Pfam" id="PF00144"/>
    </source>
</evidence>
<dbReference type="SUPFAM" id="SSF56601">
    <property type="entry name" value="beta-lactamase/transpeptidase-like"/>
    <property type="match status" value="1"/>
</dbReference>
<dbReference type="EMBL" id="JBHSPA010000136">
    <property type="protein sequence ID" value="MFC5835938.1"/>
    <property type="molecule type" value="Genomic_DNA"/>
</dbReference>
<dbReference type="GO" id="GO:0016787">
    <property type="term" value="F:hydrolase activity"/>
    <property type="evidence" value="ECO:0007669"/>
    <property type="project" value="UniProtKB-KW"/>
</dbReference>
<dbReference type="InterPro" id="IPR006311">
    <property type="entry name" value="TAT_signal"/>
</dbReference>
<keyword evidence="3" id="KW-0378">Hydrolase</keyword>
<feature type="chain" id="PRO_5047068466" evidence="1">
    <location>
        <begin position="27"/>
        <end position="380"/>
    </location>
</feature>
<sequence length="380" mass="40561">MNKPRRTSLLALGALALALTAPAAVAAAPAQAETVAPLQKALDDLVKKDKFPAALATVQDEFGQERFYTAGVGDLKTKSEVPQDGRVRIASNTKMFTATVVLQLVGEGKIKLDTPIEAYLPGLVRGKGGDGRRITVRQILQHTSGLPDYDEIVFKGFPKSLGTYREPRQMVDYALKKKALFKPGKSWGYSNTNYVLAGLIVEKVTGRSIGDQITSRIITPLGLRDTYWPDARDKGIKGPHPQGYLATSPKQPWMDVTTFDPSSGWAAGQMIGTPGDLNRFLFALLNGALLDPAQLAEMKRTVAAPDFDSVGGARYGLGLGTFKLSCGGFAWTHGGNAPGYTTRNAVTKDGRAAAIAVTALPVTLKGAKNVEKALDTALCD</sequence>
<name>A0ABW1DGI6_9ACTN</name>
<feature type="signal peptide" evidence="1">
    <location>
        <begin position="1"/>
        <end position="26"/>
    </location>
</feature>
<evidence type="ECO:0000313" key="4">
    <source>
        <dbReference type="Proteomes" id="UP001596058"/>
    </source>
</evidence>
<feature type="domain" description="Beta-lactamase-related" evidence="2">
    <location>
        <begin position="39"/>
        <end position="362"/>
    </location>
</feature>
<dbReference type="PROSITE" id="PS51318">
    <property type="entry name" value="TAT"/>
    <property type="match status" value="1"/>
</dbReference>
<dbReference type="PANTHER" id="PTHR46825:SF7">
    <property type="entry name" value="D-ALANYL-D-ALANINE CARBOXYPEPTIDASE"/>
    <property type="match status" value="1"/>
</dbReference>
<dbReference type="EC" id="3.-.-.-" evidence="3"/>
<dbReference type="Proteomes" id="UP001596058">
    <property type="component" value="Unassembled WGS sequence"/>
</dbReference>
<protein>
    <submittedName>
        <fullName evidence="3">Serine hydrolase domain-containing protein</fullName>
        <ecNumber evidence="3">3.-.-.-</ecNumber>
    </submittedName>
</protein>
<evidence type="ECO:0000313" key="3">
    <source>
        <dbReference type="EMBL" id="MFC5835938.1"/>
    </source>
</evidence>
<reference evidence="4" key="1">
    <citation type="journal article" date="2019" name="Int. J. Syst. Evol. Microbiol.">
        <title>The Global Catalogue of Microorganisms (GCM) 10K type strain sequencing project: providing services to taxonomists for standard genome sequencing and annotation.</title>
        <authorList>
            <consortium name="The Broad Institute Genomics Platform"/>
            <consortium name="The Broad Institute Genome Sequencing Center for Infectious Disease"/>
            <person name="Wu L."/>
            <person name="Ma J."/>
        </authorList>
    </citation>
    <scope>NUCLEOTIDE SEQUENCE [LARGE SCALE GENOMIC DNA]</scope>
    <source>
        <strain evidence="4">CCUG 53903</strain>
    </source>
</reference>
<organism evidence="3 4">
    <name type="scientific">Nonomuraea insulae</name>
    <dbReference type="NCBI Taxonomy" id="1616787"/>
    <lineage>
        <taxon>Bacteria</taxon>
        <taxon>Bacillati</taxon>
        <taxon>Actinomycetota</taxon>
        <taxon>Actinomycetes</taxon>
        <taxon>Streptosporangiales</taxon>
        <taxon>Streptosporangiaceae</taxon>
        <taxon>Nonomuraea</taxon>
    </lineage>
</organism>
<dbReference type="Pfam" id="PF00144">
    <property type="entry name" value="Beta-lactamase"/>
    <property type="match status" value="1"/>
</dbReference>
<dbReference type="PANTHER" id="PTHR46825">
    <property type="entry name" value="D-ALANYL-D-ALANINE-CARBOXYPEPTIDASE/ENDOPEPTIDASE AMPH"/>
    <property type="match status" value="1"/>
</dbReference>
<keyword evidence="1" id="KW-0732">Signal</keyword>
<dbReference type="Gene3D" id="3.40.710.10">
    <property type="entry name" value="DD-peptidase/beta-lactamase superfamily"/>
    <property type="match status" value="1"/>
</dbReference>